<dbReference type="EMBL" id="JAAWWB010000003">
    <property type="protein sequence ID" value="KAG6787117.1"/>
    <property type="molecule type" value="Genomic_DNA"/>
</dbReference>
<feature type="region of interest" description="Disordered" evidence="12">
    <location>
        <begin position="57"/>
        <end position="84"/>
    </location>
</feature>
<dbReference type="SMART" id="SM00360">
    <property type="entry name" value="RRM"/>
    <property type="match status" value="2"/>
</dbReference>
<dbReference type="GO" id="GO:0005737">
    <property type="term" value="C:cytoplasm"/>
    <property type="evidence" value="ECO:0007669"/>
    <property type="project" value="TreeGrafter"/>
</dbReference>
<dbReference type="Proteomes" id="UP000886885">
    <property type="component" value="Chromosome 2A"/>
</dbReference>
<evidence type="ECO:0000256" key="4">
    <source>
        <dbReference type="ARBA" id="ARBA00022664"/>
    </source>
</evidence>
<comment type="caution">
    <text evidence="14">The sequence shown here is derived from an EMBL/GenBank/DDBJ whole genome shotgun (WGS) entry which is preliminary data.</text>
</comment>
<dbReference type="OrthoDB" id="1099063at2759"/>
<dbReference type="Pfam" id="PF00076">
    <property type="entry name" value="RRM_1"/>
    <property type="match status" value="2"/>
</dbReference>
<keyword evidence="6" id="KW-0677">Repeat</keyword>
<evidence type="ECO:0000256" key="8">
    <source>
        <dbReference type="ARBA" id="ARBA00023187"/>
    </source>
</evidence>
<dbReference type="GO" id="GO:0016607">
    <property type="term" value="C:nuclear speck"/>
    <property type="evidence" value="ECO:0007669"/>
    <property type="project" value="UniProtKB-SubCell"/>
</dbReference>
<keyword evidence="9" id="KW-0539">Nucleus</keyword>
<dbReference type="GO" id="GO:0003729">
    <property type="term" value="F:mRNA binding"/>
    <property type="evidence" value="ECO:0007669"/>
    <property type="project" value="TreeGrafter"/>
</dbReference>
<name>A0A8X8DCR2_POPTO</name>
<evidence type="ECO:0000259" key="13">
    <source>
        <dbReference type="PROSITE" id="PS50102"/>
    </source>
</evidence>
<dbReference type="GO" id="GO:0006397">
    <property type="term" value="P:mRNA processing"/>
    <property type="evidence" value="ECO:0007669"/>
    <property type="project" value="UniProtKB-KW"/>
</dbReference>
<organism evidence="14 15">
    <name type="scientific">Populus tomentosa</name>
    <name type="common">Chinese white poplar</name>
    <dbReference type="NCBI Taxonomy" id="118781"/>
    <lineage>
        <taxon>Eukaryota</taxon>
        <taxon>Viridiplantae</taxon>
        <taxon>Streptophyta</taxon>
        <taxon>Embryophyta</taxon>
        <taxon>Tracheophyta</taxon>
        <taxon>Spermatophyta</taxon>
        <taxon>Magnoliopsida</taxon>
        <taxon>eudicotyledons</taxon>
        <taxon>Gunneridae</taxon>
        <taxon>Pentapetalae</taxon>
        <taxon>rosids</taxon>
        <taxon>fabids</taxon>
        <taxon>Malpighiales</taxon>
        <taxon>Salicaceae</taxon>
        <taxon>Saliceae</taxon>
        <taxon>Populus</taxon>
    </lineage>
</organism>
<comment type="subcellular location">
    <subcellularLocation>
        <location evidence="1">Nucleus speckle</location>
    </subcellularLocation>
    <subcellularLocation>
        <location evidence="2">Nucleus</location>
        <location evidence="2">Nucleoplasm</location>
    </subcellularLocation>
</comment>
<evidence type="ECO:0000256" key="12">
    <source>
        <dbReference type="SAM" id="MobiDB-lite"/>
    </source>
</evidence>
<dbReference type="PANTHER" id="PTHR23003">
    <property type="entry name" value="RNA RECOGNITION MOTIF RRM DOMAIN CONTAINING PROTEIN"/>
    <property type="match status" value="1"/>
</dbReference>
<evidence type="ECO:0000256" key="1">
    <source>
        <dbReference type="ARBA" id="ARBA00004324"/>
    </source>
</evidence>
<evidence type="ECO:0000256" key="7">
    <source>
        <dbReference type="ARBA" id="ARBA00022884"/>
    </source>
</evidence>
<dbReference type="AlphaFoldDB" id="A0A8X8DCR2"/>
<feature type="domain" description="RRM" evidence="13">
    <location>
        <begin position="7"/>
        <end position="53"/>
    </location>
</feature>
<keyword evidence="7 11" id="KW-0694">RNA-binding</keyword>
<dbReference type="PROSITE" id="PS50102">
    <property type="entry name" value="RRM"/>
    <property type="match status" value="1"/>
</dbReference>
<reference evidence="14" key="1">
    <citation type="journal article" date="2020" name="bioRxiv">
        <title>Hybrid origin of Populus tomentosa Carr. identified through genome sequencing and phylogenomic analysis.</title>
        <authorList>
            <person name="An X."/>
            <person name="Gao K."/>
            <person name="Chen Z."/>
            <person name="Li J."/>
            <person name="Yang X."/>
            <person name="Yang X."/>
            <person name="Zhou J."/>
            <person name="Guo T."/>
            <person name="Zhao T."/>
            <person name="Huang S."/>
            <person name="Miao D."/>
            <person name="Khan W.U."/>
            <person name="Rao P."/>
            <person name="Ye M."/>
            <person name="Lei B."/>
            <person name="Liao W."/>
            <person name="Wang J."/>
            <person name="Ji L."/>
            <person name="Li Y."/>
            <person name="Guo B."/>
            <person name="Mustafa N.S."/>
            <person name="Li S."/>
            <person name="Yun Q."/>
            <person name="Keller S.R."/>
            <person name="Mao J."/>
            <person name="Zhang R."/>
            <person name="Strauss S.H."/>
        </authorList>
    </citation>
    <scope>NUCLEOTIDE SEQUENCE</scope>
    <source>
        <strain evidence="14">GM15</strain>
        <tissue evidence="14">Leaf</tissue>
    </source>
</reference>
<gene>
    <name evidence="14" type="ORF">POTOM_008748</name>
</gene>
<keyword evidence="5" id="KW-0747">Spliceosome</keyword>
<comment type="similarity">
    <text evidence="10">Belongs to the splicing factor SR family. SR subfamily.</text>
</comment>
<evidence type="ECO:0000256" key="11">
    <source>
        <dbReference type="PROSITE-ProRule" id="PRU00176"/>
    </source>
</evidence>
<evidence type="ECO:0000313" key="15">
    <source>
        <dbReference type="Proteomes" id="UP000886885"/>
    </source>
</evidence>
<dbReference type="InterPro" id="IPR000504">
    <property type="entry name" value="RRM_dom"/>
</dbReference>
<keyword evidence="3" id="KW-0597">Phosphoprotein</keyword>
<keyword evidence="8" id="KW-0508">mRNA splicing</keyword>
<protein>
    <recommendedName>
        <fullName evidence="13">RRM domain-containing protein</fullName>
    </recommendedName>
</protein>
<dbReference type="FunFam" id="3.30.70.330:FF:000062">
    <property type="entry name" value="serine/arginine-rich splicing factor SR34A-like"/>
    <property type="match status" value="1"/>
</dbReference>
<proteinExistence type="inferred from homology"/>
<accession>A0A8X8DCR2</accession>
<evidence type="ECO:0000256" key="5">
    <source>
        <dbReference type="ARBA" id="ARBA00022728"/>
    </source>
</evidence>
<evidence type="ECO:0000256" key="9">
    <source>
        <dbReference type="ARBA" id="ARBA00023242"/>
    </source>
</evidence>
<evidence type="ECO:0000256" key="2">
    <source>
        <dbReference type="ARBA" id="ARBA00004642"/>
    </source>
</evidence>
<dbReference type="InterPro" id="IPR050374">
    <property type="entry name" value="RRT5_SRSF_SR"/>
</dbReference>
<evidence type="ECO:0000313" key="14">
    <source>
        <dbReference type="EMBL" id="KAG6787117.1"/>
    </source>
</evidence>
<keyword evidence="4" id="KW-0507">mRNA processing</keyword>
<sequence length="251" mass="27882">MSSRASRTLYVGNLPGDIREKEVEDLFYKYGPVAHIDLKIPPRPPGYAFVEVELAHGGRGHSSSDRHSSYSGGRGRGGASRRSEYRVVVTGLPSSASWQDLKDHMRRAGDVCFSQVFRDGSGKILKDTRVLTYICGTTGIVDYTNYEDMKYAIKKLDDSEFRNAFSQAYVRVVTWGLDIRILMGYGSVPASSFFGCRDWEQRRLCIAILRLDFSELTASGSGSLIPFKIKISSFICDVMILALTMDVDAGS</sequence>
<evidence type="ECO:0000256" key="6">
    <source>
        <dbReference type="ARBA" id="ARBA00022737"/>
    </source>
</evidence>
<keyword evidence="15" id="KW-1185">Reference proteome</keyword>
<dbReference type="GO" id="GO:0008380">
    <property type="term" value="P:RNA splicing"/>
    <property type="evidence" value="ECO:0007669"/>
    <property type="project" value="UniProtKB-KW"/>
</dbReference>
<evidence type="ECO:0000256" key="3">
    <source>
        <dbReference type="ARBA" id="ARBA00022553"/>
    </source>
</evidence>
<dbReference type="GO" id="GO:0005681">
    <property type="term" value="C:spliceosomal complex"/>
    <property type="evidence" value="ECO:0007669"/>
    <property type="project" value="UniProtKB-KW"/>
</dbReference>
<evidence type="ECO:0000256" key="10">
    <source>
        <dbReference type="ARBA" id="ARBA00061121"/>
    </source>
</evidence>
<dbReference type="PANTHER" id="PTHR23003:SF62">
    <property type="entry name" value="SERINE_ARGININE (SR)-TYPE SHUTTLING MRNA BINDING PROTEIN NPL3"/>
    <property type="match status" value="1"/>
</dbReference>
<dbReference type="CDD" id="cd12602">
    <property type="entry name" value="RRM2_SF2_plant_like"/>
    <property type="match status" value="1"/>
</dbReference>